<dbReference type="InterPro" id="IPR055173">
    <property type="entry name" value="NrdR-like_N"/>
</dbReference>
<dbReference type="InterPro" id="IPR003796">
    <property type="entry name" value="RNR_NrdR-like"/>
</dbReference>
<dbReference type="GO" id="GO:0003677">
    <property type="term" value="F:DNA binding"/>
    <property type="evidence" value="ECO:0007669"/>
    <property type="project" value="UniProtKB-KW"/>
</dbReference>
<evidence type="ECO:0000256" key="5">
    <source>
        <dbReference type="ARBA" id="ARBA00023015"/>
    </source>
</evidence>
<keyword evidence="4 8" id="KW-0067">ATP-binding</keyword>
<evidence type="ECO:0000256" key="8">
    <source>
        <dbReference type="HAMAP-Rule" id="MF_00440"/>
    </source>
</evidence>
<evidence type="ECO:0000313" key="12">
    <source>
        <dbReference type="Proteomes" id="UP000051264"/>
    </source>
</evidence>
<organism evidence="11 12">
    <name type="scientific">Latilactobacillus fuchuensis DSM 14340 = JCM 11249</name>
    <dbReference type="NCBI Taxonomy" id="1423747"/>
    <lineage>
        <taxon>Bacteria</taxon>
        <taxon>Bacillati</taxon>
        <taxon>Bacillota</taxon>
        <taxon>Bacilli</taxon>
        <taxon>Lactobacillales</taxon>
        <taxon>Lactobacillaceae</taxon>
        <taxon>Latilactobacillus</taxon>
    </lineage>
</organism>
<dbReference type="OrthoDB" id="9807461at2"/>
<dbReference type="RefSeq" id="WP_025083175.1">
    <property type="nucleotide sequence ID" value="NZ_AZEX01000020.1"/>
</dbReference>
<dbReference type="eggNOG" id="COG1327">
    <property type="taxonomic scope" value="Bacteria"/>
</dbReference>
<accession>A0A0R1RWZ9</accession>
<evidence type="ECO:0000259" key="10">
    <source>
        <dbReference type="PROSITE" id="PS51161"/>
    </source>
</evidence>
<dbReference type="GO" id="GO:0045892">
    <property type="term" value="P:negative regulation of DNA-templated transcription"/>
    <property type="evidence" value="ECO:0007669"/>
    <property type="project" value="UniProtKB-UniRule"/>
</dbReference>
<keyword evidence="1 8" id="KW-0678">Repressor</keyword>
<dbReference type="EMBL" id="AZEX01000020">
    <property type="protein sequence ID" value="KRL61361.1"/>
    <property type="molecule type" value="Genomic_DNA"/>
</dbReference>
<evidence type="ECO:0000256" key="1">
    <source>
        <dbReference type="ARBA" id="ARBA00022491"/>
    </source>
</evidence>
<sequence>MLCPHCHQNSSRVIDSRPTDEGRVIRRRRECENCRFRFTTFERVEQTPLLVIKKNGTREEFNRDKLLRGLIRAAEKRPVTMEQMTEIVDDVENKIRALGENEVSSQAVGEYVMALLPEIDEIAYIRFASVYRQFKDMNVFMKELQDMMKKEKAKESK</sequence>
<evidence type="ECO:0000256" key="2">
    <source>
        <dbReference type="ARBA" id="ARBA00022741"/>
    </source>
</evidence>
<dbReference type="PANTHER" id="PTHR30455">
    <property type="entry name" value="TRANSCRIPTIONAL REPRESSOR NRDR"/>
    <property type="match status" value="1"/>
</dbReference>
<feature type="region of interest" description="Disordered" evidence="9">
    <location>
        <begin position="1"/>
        <end position="20"/>
    </location>
</feature>
<comment type="similarity">
    <text evidence="8">Belongs to the NrdR family.</text>
</comment>
<evidence type="ECO:0000256" key="7">
    <source>
        <dbReference type="ARBA" id="ARBA00023163"/>
    </source>
</evidence>
<keyword evidence="7 8" id="KW-0804">Transcription</keyword>
<dbReference type="PATRIC" id="fig|1423747.3.peg.780"/>
<dbReference type="GO" id="GO:0008270">
    <property type="term" value="F:zinc ion binding"/>
    <property type="evidence" value="ECO:0007669"/>
    <property type="project" value="UniProtKB-UniRule"/>
</dbReference>
<dbReference type="PANTHER" id="PTHR30455:SF2">
    <property type="entry name" value="TRANSCRIPTIONAL REPRESSOR NRDR"/>
    <property type="match status" value="1"/>
</dbReference>
<proteinExistence type="inferred from homology"/>
<evidence type="ECO:0000256" key="4">
    <source>
        <dbReference type="ARBA" id="ARBA00022840"/>
    </source>
</evidence>
<keyword evidence="6 8" id="KW-0238">DNA-binding</keyword>
<dbReference type="InterPro" id="IPR005144">
    <property type="entry name" value="ATP-cone_dom"/>
</dbReference>
<evidence type="ECO:0000313" key="11">
    <source>
        <dbReference type="EMBL" id="KRL61361.1"/>
    </source>
</evidence>
<comment type="caution">
    <text evidence="11">The sequence shown here is derived from an EMBL/GenBank/DDBJ whole genome shotgun (WGS) entry which is preliminary data.</text>
</comment>
<name>A0A0R1RWZ9_9LACO</name>
<feature type="domain" description="ATP-cone" evidence="10">
    <location>
        <begin position="49"/>
        <end position="139"/>
    </location>
</feature>
<dbReference type="AlphaFoldDB" id="A0A0R1RWZ9"/>
<reference evidence="11 12" key="1">
    <citation type="journal article" date="2015" name="Genome Announc.">
        <title>Expanding the biotechnology potential of lactobacilli through comparative genomics of 213 strains and associated genera.</title>
        <authorList>
            <person name="Sun Z."/>
            <person name="Harris H.M."/>
            <person name="McCann A."/>
            <person name="Guo C."/>
            <person name="Argimon S."/>
            <person name="Zhang W."/>
            <person name="Yang X."/>
            <person name="Jeffery I.B."/>
            <person name="Cooney J.C."/>
            <person name="Kagawa T.F."/>
            <person name="Liu W."/>
            <person name="Song Y."/>
            <person name="Salvetti E."/>
            <person name="Wrobel A."/>
            <person name="Rasinkangas P."/>
            <person name="Parkhill J."/>
            <person name="Rea M.C."/>
            <person name="O'Sullivan O."/>
            <person name="Ritari J."/>
            <person name="Douillard F.P."/>
            <person name="Paul Ross R."/>
            <person name="Yang R."/>
            <person name="Briner A.E."/>
            <person name="Felis G.E."/>
            <person name="de Vos W.M."/>
            <person name="Barrangou R."/>
            <person name="Klaenhammer T.R."/>
            <person name="Caufield P.W."/>
            <person name="Cui Y."/>
            <person name="Zhang H."/>
            <person name="O'Toole P.W."/>
        </authorList>
    </citation>
    <scope>NUCLEOTIDE SEQUENCE [LARGE SCALE GENOMIC DNA]</scope>
    <source>
        <strain evidence="11 12">DSM 14340</strain>
    </source>
</reference>
<evidence type="ECO:0000256" key="9">
    <source>
        <dbReference type="SAM" id="MobiDB-lite"/>
    </source>
</evidence>
<dbReference type="Pfam" id="PF03477">
    <property type="entry name" value="ATP-cone"/>
    <property type="match status" value="1"/>
</dbReference>
<dbReference type="Pfam" id="PF22811">
    <property type="entry name" value="Zn_ribbon_NrdR"/>
    <property type="match status" value="1"/>
</dbReference>
<keyword evidence="8" id="KW-0479">Metal-binding</keyword>
<keyword evidence="3 8" id="KW-0862">Zinc</keyword>
<keyword evidence="5 8" id="KW-0805">Transcription regulation</keyword>
<comment type="function">
    <text evidence="8">Negatively regulates transcription of bacterial ribonucleotide reductase nrd genes and operons by binding to NrdR-boxes.</text>
</comment>
<evidence type="ECO:0000256" key="6">
    <source>
        <dbReference type="ARBA" id="ARBA00023125"/>
    </source>
</evidence>
<dbReference type="NCBIfam" id="TIGR00244">
    <property type="entry name" value="transcriptional regulator NrdR"/>
    <property type="match status" value="1"/>
</dbReference>
<gene>
    <name evidence="8" type="primary">nrdR</name>
    <name evidence="11" type="ORF">FC69_GL000765</name>
</gene>
<dbReference type="STRING" id="1423747.FC69_GL000765"/>
<feature type="zinc finger region" evidence="8">
    <location>
        <begin position="3"/>
        <end position="34"/>
    </location>
</feature>
<evidence type="ECO:0000256" key="3">
    <source>
        <dbReference type="ARBA" id="ARBA00022833"/>
    </source>
</evidence>
<dbReference type="Proteomes" id="UP000051264">
    <property type="component" value="Unassembled WGS sequence"/>
</dbReference>
<keyword evidence="2 8" id="KW-0547">Nucleotide-binding</keyword>
<keyword evidence="8" id="KW-0863">Zinc-finger</keyword>
<comment type="cofactor">
    <cofactor evidence="8">
        <name>Zn(2+)</name>
        <dbReference type="ChEBI" id="CHEBI:29105"/>
    </cofactor>
    <text evidence="8">Binds 1 zinc ion.</text>
</comment>
<dbReference type="GO" id="GO:0005524">
    <property type="term" value="F:ATP binding"/>
    <property type="evidence" value="ECO:0007669"/>
    <property type="project" value="UniProtKB-UniRule"/>
</dbReference>
<dbReference type="PROSITE" id="PS51161">
    <property type="entry name" value="ATP_CONE"/>
    <property type="match status" value="1"/>
</dbReference>
<dbReference type="HAMAP" id="MF_00440">
    <property type="entry name" value="NrdR"/>
    <property type="match status" value="1"/>
</dbReference>
<protein>
    <recommendedName>
        <fullName evidence="8">Transcriptional repressor NrdR</fullName>
    </recommendedName>
</protein>